<feature type="compositionally biased region" description="Low complexity" evidence="1">
    <location>
        <begin position="100"/>
        <end position="112"/>
    </location>
</feature>
<feature type="compositionally biased region" description="Basic and acidic residues" evidence="1">
    <location>
        <begin position="120"/>
        <end position="146"/>
    </location>
</feature>
<organism evidence="2 3">
    <name type="scientific">Citrullus colocynthis</name>
    <name type="common">colocynth</name>
    <dbReference type="NCBI Taxonomy" id="252529"/>
    <lineage>
        <taxon>Eukaryota</taxon>
        <taxon>Viridiplantae</taxon>
        <taxon>Streptophyta</taxon>
        <taxon>Embryophyta</taxon>
        <taxon>Tracheophyta</taxon>
        <taxon>Spermatophyta</taxon>
        <taxon>Magnoliopsida</taxon>
        <taxon>eudicotyledons</taxon>
        <taxon>Gunneridae</taxon>
        <taxon>Pentapetalae</taxon>
        <taxon>rosids</taxon>
        <taxon>fabids</taxon>
        <taxon>Cucurbitales</taxon>
        <taxon>Cucurbitaceae</taxon>
        <taxon>Benincaseae</taxon>
        <taxon>Citrullus</taxon>
    </lineage>
</organism>
<reference evidence="2 3" key="1">
    <citation type="submission" date="2024-03" db="EMBL/GenBank/DDBJ databases">
        <authorList>
            <person name="Gkanogiannis A."/>
            <person name="Becerra Lopez-Lavalle L."/>
        </authorList>
    </citation>
    <scope>NUCLEOTIDE SEQUENCE [LARGE SCALE GENOMIC DNA]</scope>
</reference>
<protein>
    <recommendedName>
        <fullName evidence="4">Protein FAM32A-like</fullName>
    </recommendedName>
</protein>
<accession>A0ABP0YW72</accession>
<dbReference type="Proteomes" id="UP001642487">
    <property type="component" value="Chromosome 6"/>
</dbReference>
<gene>
    <name evidence="2" type="ORF">CITCOLO1_LOCUS17039</name>
</gene>
<dbReference type="PANTHER" id="PTHR13282:SF6">
    <property type="entry name" value="PROTEIN FAM32A"/>
    <property type="match status" value="1"/>
</dbReference>
<dbReference type="PANTHER" id="PTHR13282">
    <property type="entry name" value="PROTEIN FAM32A"/>
    <property type="match status" value="1"/>
</dbReference>
<feature type="region of interest" description="Disordered" evidence="1">
    <location>
        <begin position="75"/>
        <end position="146"/>
    </location>
</feature>
<name>A0ABP0YW72_9ROSI</name>
<evidence type="ECO:0008006" key="4">
    <source>
        <dbReference type="Google" id="ProtNLM"/>
    </source>
</evidence>
<dbReference type="InterPro" id="IPR013865">
    <property type="entry name" value="FAM32A"/>
</dbReference>
<evidence type="ECO:0000256" key="1">
    <source>
        <dbReference type="SAM" id="MobiDB-lite"/>
    </source>
</evidence>
<keyword evidence="3" id="KW-1185">Reference proteome</keyword>
<dbReference type="Pfam" id="PF08555">
    <property type="entry name" value="FAM32A"/>
    <property type="match status" value="1"/>
</dbReference>
<sequence length="190" mass="21044">MKVYVRRPPVQKNPGCENAISMSTSAASNRSAEIFLGPPGLILKFDPWLSAMSSYDNVVGGKLKLKGKALDVKVGGVKKKKKSKKNQDQISQELENEHPAGGSAASGEMASDANEEEIDEANKSTEDGKVPHYDDHLTPAEKRYIEQKERIDVHRLAKKANKSHRDRIQDFNQYLANMSEHYDIPKVGPG</sequence>
<evidence type="ECO:0000313" key="2">
    <source>
        <dbReference type="EMBL" id="CAK9324793.1"/>
    </source>
</evidence>
<proteinExistence type="predicted"/>
<dbReference type="EMBL" id="OZ021740">
    <property type="protein sequence ID" value="CAK9324793.1"/>
    <property type="molecule type" value="Genomic_DNA"/>
</dbReference>
<evidence type="ECO:0000313" key="3">
    <source>
        <dbReference type="Proteomes" id="UP001642487"/>
    </source>
</evidence>